<sequence length="188" mass="20676">MEAFVMMIGGPITYANDISFPTTNSVYALGMNQALYPAQTGLNQTTLTLRQARQNEMLFQNITLSKRYSVISGYVAADQTTARALRQRFESQFVYNSHTLLVAYGLSAFFALICVLLGVQALLHNGASYTNSFSTIVRVTRDPALSRLIADEGDLQGAEPAPEHVRRTEVWLGRGAKSAPPSYSSSWI</sequence>
<keyword evidence="3" id="KW-1185">Reference proteome</keyword>
<keyword evidence="1" id="KW-0812">Transmembrane</keyword>
<dbReference type="EMBL" id="LVYI01000009">
    <property type="protein sequence ID" value="OAP56246.1"/>
    <property type="molecule type" value="Genomic_DNA"/>
</dbReference>
<dbReference type="AlphaFoldDB" id="A0A178Z9U9"/>
<keyword evidence="1" id="KW-0472">Membrane</keyword>
<accession>A0A178Z9U9</accession>
<name>A0A178Z9U9_9EURO</name>
<reference evidence="2 3" key="1">
    <citation type="submission" date="2016-04" db="EMBL/GenBank/DDBJ databases">
        <title>Draft genome of Fonsecaea erecta CBS 125763.</title>
        <authorList>
            <person name="Weiss V.A."/>
            <person name="Vicente V.A."/>
            <person name="Raittz R.T."/>
            <person name="Moreno L.F."/>
            <person name="De Souza E.M."/>
            <person name="Pedrosa F.O."/>
            <person name="Steffens M.B."/>
            <person name="Faoro H."/>
            <person name="Tadra-Sfeir M.Z."/>
            <person name="Najafzadeh M.J."/>
            <person name="Felipe M.S."/>
            <person name="Teixeira M."/>
            <person name="Sun J."/>
            <person name="Xi L."/>
            <person name="Gomes R."/>
            <person name="De Azevedo C.M."/>
            <person name="Salgado C.G."/>
            <person name="Da Silva M.B."/>
            <person name="Nascimento M.F."/>
            <person name="Queiroz-Telles F."/>
            <person name="Attili D.S."/>
            <person name="Gorbushina A."/>
        </authorList>
    </citation>
    <scope>NUCLEOTIDE SEQUENCE [LARGE SCALE GENOMIC DNA]</scope>
    <source>
        <strain evidence="2 3">CBS 125763</strain>
    </source>
</reference>
<comment type="caution">
    <text evidence="2">The sequence shown here is derived from an EMBL/GenBank/DDBJ whole genome shotgun (WGS) entry which is preliminary data.</text>
</comment>
<evidence type="ECO:0000313" key="2">
    <source>
        <dbReference type="EMBL" id="OAP56246.1"/>
    </source>
</evidence>
<keyword evidence="1" id="KW-1133">Transmembrane helix</keyword>
<dbReference type="OrthoDB" id="5322539at2759"/>
<dbReference type="RefSeq" id="XP_018689613.1">
    <property type="nucleotide sequence ID" value="XM_018840932.1"/>
</dbReference>
<dbReference type="PANTHER" id="PTHR35041">
    <property type="entry name" value="MEDIATOR OF RNA POLYMERASE II TRANSCRIPTION SUBUNIT 1"/>
    <property type="match status" value="1"/>
</dbReference>
<dbReference type="Proteomes" id="UP000078343">
    <property type="component" value="Unassembled WGS sequence"/>
</dbReference>
<dbReference type="PANTHER" id="PTHR35041:SF3">
    <property type="entry name" value="FORMYLMETHIONINE DEFORMYLASE-LIKE PROTEIN"/>
    <property type="match status" value="1"/>
</dbReference>
<dbReference type="GeneID" id="30013593"/>
<organism evidence="2 3">
    <name type="scientific">Fonsecaea erecta</name>
    <dbReference type="NCBI Taxonomy" id="1367422"/>
    <lineage>
        <taxon>Eukaryota</taxon>
        <taxon>Fungi</taxon>
        <taxon>Dikarya</taxon>
        <taxon>Ascomycota</taxon>
        <taxon>Pezizomycotina</taxon>
        <taxon>Eurotiomycetes</taxon>
        <taxon>Chaetothyriomycetidae</taxon>
        <taxon>Chaetothyriales</taxon>
        <taxon>Herpotrichiellaceae</taxon>
        <taxon>Fonsecaea</taxon>
    </lineage>
</organism>
<evidence type="ECO:0000256" key="1">
    <source>
        <dbReference type="SAM" id="Phobius"/>
    </source>
</evidence>
<feature type="transmembrane region" description="Helical" evidence="1">
    <location>
        <begin position="101"/>
        <end position="123"/>
    </location>
</feature>
<gene>
    <name evidence="2" type="ORF">AYL99_09425</name>
</gene>
<evidence type="ECO:0000313" key="3">
    <source>
        <dbReference type="Proteomes" id="UP000078343"/>
    </source>
</evidence>
<proteinExistence type="predicted"/>
<protein>
    <submittedName>
        <fullName evidence="2">Uncharacterized protein</fullName>
    </submittedName>
</protein>
<dbReference type="STRING" id="1367422.A0A178Z9U9"/>